<reference evidence="3" key="1">
    <citation type="submission" date="2013-01" db="EMBL/GenBank/DDBJ databases">
        <title>Draft Genome Sequence of a Mulberry Tree, Morus notabilis C.K. Schneid.</title>
        <authorList>
            <person name="He N."/>
            <person name="Zhao S."/>
        </authorList>
    </citation>
    <scope>NUCLEOTIDE SEQUENCE</scope>
</reference>
<feature type="region of interest" description="Disordered" evidence="1">
    <location>
        <begin position="1"/>
        <end position="60"/>
    </location>
</feature>
<accession>W9R1I4</accession>
<dbReference type="EMBL" id="KE344146">
    <property type="protein sequence ID" value="EXB54032.1"/>
    <property type="molecule type" value="Genomic_DNA"/>
</dbReference>
<gene>
    <name evidence="2" type="ORF">L484_012824</name>
</gene>
<dbReference type="AlphaFoldDB" id="W9R1I4"/>
<evidence type="ECO:0000256" key="1">
    <source>
        <dbReference type="SAM" id="MobiDB-lite"/>
    </source>
</evidence>
<name>W9R1I4_9ROSA</name>
<evidence type="ECO:0000313" key="3">
    <source>
        <dbReference type="Proteomes" id="UP000030645"/>
    </source>
</evidence>
<keyword evidence="3" id="KW-1185">Reference proteome</keyword>
<proteinExistence type="predicted"/>
<sequence length="60" mass="6139">MGLGKTGNGGSSAARLSDGNDREEAVEASSLEWGSFCSYGNLSSKQSQKKRGGGNEAAEI</sequence>
<dbReference type="Proteomes" id="UP000030645">
    <property type="component" value="Unassembled WGS sequence"/>
</dbReference>
<feature type="compositionally biased region" description="Gly residues" evidence="1">
    <location>
        <begin position="1"/>
        <end position="10"/>
    </location>
</feature>
<protein>
    <submittedName>
        <fullName evidence="2">Uncharacterized protein</fullName>
    </submittedName>
</protein>
<organism evidence="2 3">
    <name type="scientific">Morus notabilis</name>
    <dbReference type="NCBI Taxonomy" id="981085"/>
    <lineage>
        <taxon>Eukaryota</taxon>
        <taxon>Viridiplantae</taxon>
        <taxon>Streptophyta</taxon>
        <taxon>Embryophyta</taxon>
        <taxon>Tracheophyta</taxon>
        <taxon>Spermatophyta</taxon>
        <taxon>Magnoliopsida</taxon>
        <taxon>eudicotyledons</taxon>
        <taxon>Gunneridae</taxon>
        <taxon>Pentapetalae</taxon>
        <taxon>rosids</taxon>
        <taxon>fabids</taxon>
        <taxon>Rosales</taxon>
        <taxon>Moraceae</taxon>
        <taxon>Moreae</taxon>
        <taxon>Morus</taxon>
    </lineage>
</organism>
<evidence type="ECO:0000313" key="2">
    <source>
        <dbReference type="EMBL" id="EXB54032.1"/>
    </source>
</evidence>